<organism evidence="2 3">
    <name type="scientific">Ephemerocybe angulata</name>
    <dbReference type="NCBI Taxonomy" id="980116"/>
    <lineage>
        <taxon>Eukaryota</taxon>
        <taxon>Fungi</taxon>
        <taxon>Dikarya</taxon>
        <taxon>Basidiomycota</taxon>
        <taxon>Agaricomycotina</taxon>
        <taxon>Agaricomycetes</taxon>
        <taxon>Agaricomycetidae</taxon>
        <taxon>Agaricales</taxon>
        <taxon>Agaricineae</taxon>
        <taxon>Psathyrellaceae</taxon>
        <taxon>Ephemerocybe</taxon>
    </lineage>
</organism>
<proteinExistence type="predicted"/>
<dbReference type="OrthoDB" id="2968509at2759"/>
<dbReference type="Proteomes" id="UP000521943">
    <property type="component" value="Unassembled WGS sequence"/>
</dbReference>
<sequence length="162" mass="17774">MEKKAVKPRIKIQLLCFPTESVASLDWRYPESLLGLKQMWPMLGDVVVDVNHGTPSQQIWFHNDMVSPNTDGSGQIIRLERAMHAGENTLRIMQMADLTAHTFVLFASLDDAASTSKSTTKGKGKGKDKFDDYLAKQREKGITGSVRVKKGSSSDDGSSGSS</sequence>
<gene>
    <name evidence="2" type="ORF">DFP72DRAFT_812837</name>
</gene>
<keyword evidence="3" id="KW-1185">Reference proteome</keyword>
<accession>A0A8H6M698</accession>
<evidence type="ECO:0000256" key="1">
    <source>
        <dbReference type="SAM" id="MobiDB-lite"/>
    </source>
</evidence>
<protein>
    <submittedName>
        <fullName evidence="2">Uncharacterized protein</fullName>
    </submittedName>
</protein>
<feature type="region of interest" description="Disordered" evidence="1">
    <location>
        <begin position="141"/>
        <end position="162"/>
    </location>
</feature>
<name>A0A8H6M698_9AGAR</name>
<comment type="caution">
    <text evidence="2">The sequence shown here is derived from an EMBL/GenBank/DDBJ whole genome shotgun (WGS) entry which is preliminary data.</text>
</comment>
<feature type="region of interest" description="Disordered" evidence="1">
    <location>
        <begin position="115"/>
        <end position="134"/>
    </location>
</feature>
<feature type="compositionally biased region" description="Basic and acidic residues" evidence="1">
    <location>
        <begin position="125"/>
        <end position="134"/>
    </location>
</feature>
<evidence type="ECO:0000313" key="2">
    <source>
        <dbReference type="EMBL" id="KAF6754564.1"/>
    </source>
</evidence>
<evidence type="ECO:0000313" key="3">
    <source>
        <dbReference type="Proteomes" id="UP000521943"/>
    </source>
</evidence>
<reference evidence="2 3" key="1">
    <citation type="submission" date="2020-07" db="EMBL/GenBank/DDBJ databases">
        <title>Comparative genomics of pyrophilous fungi reveals a link between fire events and developmental genes.</title>
        <authorList>
            <consortium name="DOE Joint Genome Institute"/>
            <person name="Steindorff A.S."/>
            <person name="Carver A."/>
            <person name="Calhoun S."/>
            <person name="Stillman K."/>
            <person name="Liu H."/>
            <person name="Lipzen A."/>
            <person name="Pangilinan J."/>
            <person name="Labutti K."/>
            <person name="Bruns T.D."/>
            <person name="Grigoriev I.V."/>
        </authorList>
    </citation>
    <scope>NUCLEOTIDE SEQUENCE [LARGE SCALE GENOMIC DNA]</scope>
    <source>
        <strain evidence="2 3">CBS 144469</strain>
    </source>
</reference>
<dbReference type="EMBL" id="JACGCI010000034">
    <property type="protein sequence ID" value="KAF6754564.1"/>
    <property type="molecule type" value="Genomic_DNA"/>
</dbReference>
<dbReference type="AlphaFoldDB" id="A0A8H6M698"/>